<dbReference type="Proteomes" id="UP000663722">
    <property type="component" value="Chromosome"/>
</dbReference>
<evidence type="ECO:0000313" key="2">
    <source>
        <dbReference type="Proteomes" id="UP000663722"/>
    </source>
</evidence>
<sequence length="390" mass="43537">MKGFNILKVLIKIILLLCVCIFLSDMSVLAQDKESLVSVPKTNNGKKWRIGYYEGGEYIYYQQIFTSTVKSLIKLGWIEKSKIPQQKGEQTKDLWNWLAARVRSHYIEFVPDGHYTGNWDDNLNKKITAEIIDRLNQKKDIDLIIAAGTMAGKNLANDKHKTSVLVISATDPVSAGIIKSVEDSGYDHIHAATDPHINERQVQIFHDIVGFDKLGVAYEDTVQGKSQAAIEMVESVAQERSFEIIRCYTKSDVGDVAIAEESVSECFYKLGKIADAIYVTTQGGVSVKNIPELVRIANSYKIPTFSQAGSDEVKRGLLFSISDAEFQYVAMFHAKTMTKIFNGASPRQLTQLFESPPKIAINLRTAQIIGYDPPVDVLGASDEIYQEIQP</sequence>
<dbReference type="PANTHER" id="PTHR35271">
    <property type="entry name" value="ABC TRANSPORTER, SUBSTRATE-BINDING LIPOPROTEIN-RELATED"/>
    <property type="match status" value="1"/>
</dbReference>
<dbReference type="EMBL" id="CP061800">
    <property type="protein sequence ID" value="QTA91618.1"/>
    <property type="molecule type" value="Genomic_DNA"/>
</dbReference>
<protein>
    <submittedName>
        <fullName evidence="1">ABC transporter, solute-binding protein</fullName>
    </submittedName>
</protein>
<accession>A0A975GT06</accession>
<dbReference type="PANTHER" id="PTHR35271:SF1">
    <property type="entry name" value="ABC TRANSPORTER, SUBSTRATE-BINDING LIPOPROTEIN"/>
    <property type="match status" value="1"/>
</dbReference>
<proteinExistence type="predicted"/>
<dbReference type="AlphaFoldDB" id="A0A975GT06"/>
<keyword evidence="2" id="KW-1185">Reference proteome</keyword>
<dbReference type="KEGG" id="dmm:dnm_076900"/>
<gene>
    <name evidence="1" type="ORF">dnm_076900</name>
</gene>
<dbReference type="Pfam" id="PF04392">
    <property type="entry name" value="ABC_sub_bind"/>
    <property type="match status" value="1"/>
</dbReference>
<organism evidence="1 2">
    <name type="scientific">Desulfonema magnum</name>
    <dbReference type="NCBI Taxonomy" id="45655"/>
    <lineage>
        <taxon>Bacteria</taxon>
        <taxon>Pseudomonadati</taxon>
        <taxon>Thermodesulfobacteriota</taxon>
        <taxon>Desulfobacteria</taxon>
        <taxon>Desulfobacterales</taxon>
        <taxon>Desulfococcaceae</taxon>
        <taxon>Desulfonema</taxon>
    </lineage>
</organism>
<evidence type="ECO:0000313" key="1">
    <source>
        <dbReference type="EMBL" id="QTA91618.1"/>
    </source>
</evidence>
<dbReference type="InterPro" id="IPR007487">
    <property type="entry name" value="ABC_transpt-TYRBP-like"/>
</dbReference>
<reference evidence="1" key="1">
    <citation type="journal article" date="2021" name="Microb. Physiol.">
        <title>Proteogenomic Insights into the Physiology of Marine, Sulfate-Reducing, Filamentous Desulfonema limicola and Desulfonema magnum.</title>
        <authorList>
            <person name="Schnaars V."/>
            <person name="Wohlbrand L."/>
            <person name="Scheve S."/>
            <person name="Hinrichs C."/>
            <person name="Reinhardt R."/>
            <person name="Rabus R."/>
        </authorList>
    </citation>
    <scope>NUCLEOTIDE SEQUENCE</scope>
    <source>
        <strain evidence="1">4be13</strain>
    </source>
</reference>
<name>A0A975GT06_9BACT</name>
<dbReference type="Gene3D" id="3.40.50.2300">
    <property type="match status" value="2"/>
</dbReference>